<protein>
    <submittedName>
        <fullName evidence="5">Beta-glucosidase</fullName>
    </submittedName>
</protein>
<reference evidence="6" key="1">
    <citation type="journal article" date="2019" name="Int. J. Syst. Evol. Microbiol.">
        <title>The Global Catalogue of Microorganisms (GCM) 10K type strain sequencing project: providing services to taxonomists for standard genome sequencing and annotation.</title>
        <authorList>
            <consortium name="The Broad Institute Genomics Platform"/>
            <consortium name="The Broad Institute Genome Sequencing Center for Infectious Disease"/>
            <person name="Wu L."/>
            <person name="Ma J."/>
        </authorList>
    </citation>
    <scope>NUCLEOTIDE SEQUENCE [LARGE SCALE GENOMIC DNA]</scope>
    <source>
        <strain evidence="6">JCM 16601</strain>
    </source>
</reference>
<comment type="similarity">
    <text evidence="1">Belongs to the glycosyl hydrolase 3 family.</text>
</comment>
<dbReference type="Proteomes" id="UP001500742">
    <property type="component" value="Unassembled WGS sequence"/>
</dbReference>
<dbReference type="SMART" id="SM01217">
    <property type="entry name" value="Fn3_like"/>
    <property type="match status" value="1"/>
</dbReference>
<feature type="signal peptide" evidence="3">
    <location>
        <begin position="1"/>
        <end position="18"/>
    </location>
</feature>
<keyword evidence="3" id="KW-0732">Signal</keyword>
<feature type="chain" id="PRO_5046575205" evidence="3">
    <location>
        <begin position="19"/>
        <end position="771"/>
    </location>
</feature>
<dbReference type="InterPro" id="IPR013783">
    <property type="entry name" value="Ig-like_fold"/>
</dbReference>
<evidence type="ECO:0000256" key="1">
    <source>
        <dbReference type="ARBA" id="ARBA00005336"/>
    </source>
</evidence>
<keyword evidence="2" id="KW-0378">Hydrolase</keyword>
<dbReference type="SUPFAM" id="SSF51445">
    <property type="entry name" value="(Trans)glycosidases"/>
    <property type="match status" value="1"/>
</dbReference>
<sequence>MKYLPLCFFLFLSNLLSAQVRDASKLPQLGKAPLEKVIDAMTLEEKARLVTGLGFNSTFNHEPVAGRTEVKVIGAAGATFGIPRLNIPTTILADGPAGVRIDPIRYKDSSKTYYATAFPVATLLASSWDTALVRKVGVAFGNEVREYGIDIILAPALNIHRNPLGGRNFEYYSEDPVVAGRMAAAMIKGIQSNGVGTSIKHFAANNQEVNRNNINAILSERALREIYLRGFEIAIQDAHPWTVMSSYNKINGTYTSESHDLLTTILRNEWHYQGYVMTDWFGGKDPIAQMNAGNDLLMPGTPRQVTAITDAVNNGSLKMAILDKNVKNILSIILKTPAFKHYNFSNTPDLKMHALISRQAAEESMVLLKNDTQTLPLKSGTSVALFGSNSYSLIAGGTGSGAVNKPYIVSIEKGLRDAGFIMNKTLSDLYTKHMADYQVNHPVSKNVLAQIKPIDEIGLTDDAIQDLAAREDIAAITIGRNAGEGRDRKLDEDFKLQDVEMDLLKRVSSAFHAKGKKVVVVLNIDNVIETTSWQRYTDAILLAWQPGMEGGHAIANIVSGQVNPSGKLATTFPLTYNDEPSSKNFPGTPVEKPLNVTYEEGIYVGYRYFDTFNVKTAYEFGYGLSYTSFRYGAVKLSSSTFQHRITVRLPITNTGKVAGKEIVQMYISAPVNQLDKPKQELKGFAKTRLLQPGETQIISFTIDAGQLCSFNSNSSSWIADAGRYQVKIGASSIDHRQVAAFTLPRDITVTRTAKVLAPQISISEIKNNNTH</sequence>
<dbReference type="InterPro" id="IPR026891">
    <property type="entry name" value="Fn3-like"/>
</dbReference>
<dbReference type="Gene3D" id="3.40.50.1700">
    <property type="entry name" value="Glycoside hydrolase family 3 C-terminal domain"/>
    <property type="match status" value="1"/>
</dbReference>
<evidence type="ECO:0000256" key="2">
    <source>
        <dbReference type="ARBA" id="ARBA00022801"/>
    </source>
</evidence>
<feature type="domain" description="Fibronectin type III-like" evidence="4">
    <location>
        <begin position="661"/>
        <end position="732"/>
    </location>
</feature>
<dbReference type="InterPro" id="IPR001764">
    <property type="entry name" value="Glyco_hydro_3_N"/>
</dbReference>
<dbReference type="RefSeq" id="WP_259086843.1">
    <property type="nucleotide sequence ID" value="NZ_BAAAZC010000031.1"/>
</dbReference>
<keyword evidence="6" id="KW-1185">Reference proteome</keyword>
<comment type="caution">
    <text evidence="5">The sequence shown here is derived from an EMBL/GenBank/DDBJ whole genome shotgun (WGS) entry which is preliminary data.</text>
</comment>
<dbReference type="Pfam" id="PF14310">
    <property type="entry name" value="Fn3-like"/>
    <property type="match status" value="1"/>
</dbReference>
<dbReference type="Gene3D" id="2.60.40.10">
    <property type="entry name" value="Immunoglobulins"/>
    <property type="match status" value="1"/>
</dbReference>
<dbReference type="InterPro" id="IPR017853">
    <property type="entry name" value="GH"/>
</dbReference>
<dbReference type="PANTHER" id="PTHR42715">
    <property type="entry name" value="BETA-GLUCOSIDASE"/>
    <property type="match status" value="1"/>
</dbReference>
<dbReference type="InterPro" id="IPR002772">
    <property type="entry name" value="Glyco_hydro_3_C"/>
</dbReference>
<dbReference type="Pfam" id="PF00933">
    <property type="entry name" value="Glyco_hydro_3"/>
    <property type="match status" value="1"/>
</dbReference>
<dbReference type="InterPro" id="IPR036962">
    <property type="entry name" value="Glyco_hydro_3_N_sf"/>
</dbReference>
<dbReference type="InterPro" id="IPR050288">
    <property type="entry name" value="Cellulose_deg_GH3"/>
</dbReference>
<dbReference type="EMBL" id="BAAAZC010000031">
    <property type="protein sequence ID" value="GAA3989915.1"/>
    <property type="molecule type" value="Genomic_DNA"/>
</dbReference>
<evidence type="ECO:0000259" key="4">
    <source>
        <dbReference type="SMART" id="SM01217"/>
    </source>
</evidence>
<dbReference type="InterPro" id="IPR036881">
    <property type="entry name" value="Glyco_hydro_3_C_sf"/>
</dbReference>
<evidence type="ECO:0000256" key="3">
    <source>
        <dbReference type="SAM" id="SignalP"/>
    </source>
</evidence>
<name>A0ABP7QZQ5_9SPHI</name>
<gene>
    <name evidence="5" type="ORF">GCM10022210_49150</name>
</gene>
<evidence type="ECO:0000313" key="5">
    <source>
        <dbReference type="EMBL" id="GAA3989915.1"/>
    </source>
</evidence>
<dbReference type="PRINTS" id="PR00133">
    <property type="entry name" value="GLHYDRLASE3"/>
</dbReference>
<proteinExistence type="inferred from homology"/>
<accession>A0ABP7QZQ5</accession>
<dbReference type="PANTHER" id="PTHR42715:SF10">
    <property type="entry name" value="BETA-GLUCOSIDASE"/>
    <property type="match status" value="1"/>
</dbReference>
<dbReference type="Gene3D" id="3.20.20.300">
    <property type="entry name" value="Glycoside hydrolase, family 3, N-terminal domain"/>
    <property type="match status" value="1"/>
</dbReference>
<organism evidence="5 6">
    <name type="scientific">Mucilaginibacter dorajii</name>
    <dbReference type="NCBI Taxonomy" id="692994"/>
    <lineage>
        <taxon>Bacteria</taxon>
        <taxon>Pseudomonadati</taxon>
        <taxon>Bacteroidota</taxon>
        <taxon>Sphingobacteriia</taxon>
        <taxon>Sphingobacteriales</taxon>
        <taxon>Sphingobacteriaceae</taxon>
        <taxon>Mucilaginibacter</taxon>
    </lineage>
</organism>
<dbReference type="Pfam" id="PF01915">
    <property type="entry name" value="Glyco_hydro_3_C"/>
    <property type="match status" value="1"/>
</dbReference>
<evidence type="ECO:0000313" key="6">
    <source>
        <dbReference type="Proteomes" id="UP001500742"/>
    </source>
</evidence>
<dbReference type="SUPFAM" id="SSF52279">
    <property type="entry name" value="Beta-D-glucan exohydrolase, C-terminal domain"/>
    <property type="match status" value="1"/>
</dbReference>